<organism evidence="1 2">
    <name type="scientific">Pseudomonas fluvialis</name>
    <dbReference type="NCBI Taxonomy" id="1793966"/>
    <lineage>
        <taxon>Bacteria</taxon>
        <taxon>Pseudomonadati</taxon>
        <taxon>Pseudomonadota</taxon>
        <taxon>Gammaproteobacteria</taxon>
        <taxon>Pseudomonadales</taxon>
        <taxon>Pseudomonadaceae</taxon>
        <taxon>Pseudomonas</taxon>
    </lineage>
</organism>
<accession>A0A7X0BQS4</accession>
<dbReference type="AlphaFoldDB" id="A0A7X0BQS4"/>
<comment type="caution">
    <text evidence="1">The sequence shown here is derived from an EMBL/GenBank/DDBJ whole genome shotgun (WGS) entry which is preliminary data.</text>
</comment>
<reference evidence="1 2" key="1">
    <citation type="submission" date="2020-08" db="EMBL/GenBank/DDBJ databases">
        <title>Functional genomics of gut bacteria from endangered species of beetles.</title>
        <authorList>
            <person name="Carlos-Shanley C."/>
        </authorList>
    </citation>
    <scope>NUCLEOTIDE SEQUENCE [LARGE SCALE GENOMIC DNA]</scope>
    <source>
        <strain evidence="1 2">S00202</strain>
    </source>
</reference>
<sequence length="247" mass="27839">MSDHERRISCGEHGEGSACFVCRHLKDGEGLGFNVGYDPECPDELHPAAWCDACEALLEEEGEWTERAQADADIQLLCSACYELIRARNWRQDDEVLVELISSSFAYLQAQQERFMADYRIGSHERWDWDQHSGTLLFSQAGQPVVECRIDFVGSFSNRSDSWRWAWANDSFVEPVKARSREVRALGEELGLLPLACAQWAGDPVDGWEMTAVMARQLGAIGAYRVPSDSGFLYMTVSEARWLDAST</sequence>
<dbReference type="RefSeq" id="WP_184680716.1">
    <property type="nucleotide sequence ID" value="NZ_JACHLL010000001.1"/>
</dbReference>
<gene>
    <name evidence="1" type="ORF">HNP49_000741</name>
</gene>
<protein>
    <submittedName>
        <fullName evidence="1">Uncharacterized protein</fullName>
    </submittedName>
</protein>
<name>A0A7X0BQS4_9PSED</name>
<proteinExistence type="predicted"/>
<dbReference type="EMBL" id="JACHLL010000001">
    <property type="protein sequence ID" value="MBB6340591.1"/>
    <property type="molecule type" value="Genomic_DNA"/>
</dbReference>
<keyword evidence="2" id="KW-1185">Reference proteome</keyword>
<dbReference type="Pfam" id="PF21813">
    <property type="entry name" value="DUF6882"/>
    <property type="match status" value="1"/>
</dbReference>
<evidence type="ECO:0000313" key="2">
    <source>
        <dbReference type="Proteomes" id="UP000557193"/>
    </source>
</evidence>
<dbReference type="Proteomes" id="UP000557193">
    <property type="component" value="Unassembled WGS sequence"/>
</dbReference>
<evidence type="ECO:0000313" key="1">
    <source>
        <dbReference type="EMBL" id="MBB6340591.1"/>
    </source>
</evidence>
<dbReference type="InterPro" id="IPR049249">
    <property type="entry name" value="DUF6882"/>
</dbReference>